<dbReference type="AlphaFoldDB" id="A0A067RD31"/>
<reference evidence="1 2" key="1">
    <citation type="journal article" date="2014" name="Nat. Commun.">
        <title>Molecular traces of alternative social organization in a termite genome.</title>
        <authorList>
            <person name="Terrapon N."/>
            <person name="Li C."/>
            <person name="Robertson H.M."/>
            <person name="Ji L."/>
            <person name="Meng X."/>
            <person name="Booth W."/>
            <person name="Chen Z."/>
            <person name="Childers C.P."/>
            <person name="Glastad K.M."/>
            <person name="Gokhale K."/>
            <person name="Gowin J."/>
            <person name="Gronenberg W."/>
            <person name="Hermansen R.A."/>
            <person name="Hu H."/>
            <person name="Hunt B.G."/>
            <person name="Huylmans A.K."/>
            <person name="Khalil S.M."/>
            <person name="Mitchell R.D."/>
            <person name="Munoz-Torres M.C."/>
            <person name="Mustard J.A."/>
            <person name="Pan H."/>
            <person name="Reese J.T."/>
            <person name="Scharf M.E."/>
            <person name="Sun F."/>
            <person name="Vogel H."/>
            <person name="Xiao J."/>
            <person name="Yang W."/>
            <person name="Yang Z."/>
            <person name="Yang Z."/>
            <person name="Zhou J."/>
            <person name="Zhu J."/>
            <person name="Brent C.S."/>
            <person name="Elsik C.G."/>
            <person name="Goodisman M.A."/>
            <person name="Liberles D.A."/>
            <person name="Roe R.M."/>
            <person name="Vargo E.L."/>
            <person name="Vilcinskas A."/>
            <person name="Wang J."/>
            <person name="Bornberg-Bauer E."/>
            <person name="Korb J."/>
            <person name="Zhang G."/>
            <person name="Liebig J."/>
        </authorList>
    </citation>
    <scope>NUCLEOTIDE SEQUENCE [LARGE SCALE GENOMIC DNA]</scope>
    <source>
        <tissue evidence="1">Whole organism</tissue>
    </source>
</reference>
<organism evidence="1 2">
    <name type="scientific">Zootermopsis nevadensis</name>
    <name type="common">Dampwood termite</name>
    <dbReference type="NCBI Taxonomy" id="136037"/>
    <lineage>
        <taxon>Eukaryota</taxon>
        <taxon>Metazoa</taxon>
        <taxon>Ecdysozoa</taxon>
        <taxon>Arthropoda</taxon>
        <taxon>Hexapoda</taxon>
        <taxon>Insecta</taxon>
        <taxon>Pterygota</taxon>
        <taxon>Neoptera</taxon>
        <taxon>Polyneoptera</taxon>
        <taxon>Dictyoptera</taxon>
        <taxon>Blattodea</taxon>
        <taxon>Blattoidea</taxon>
        <taxon>Termitoidae</taxon>
        <taxon>Termopsidae</taxon>
        <taxon>Zootermopsis</taxon>
    </lineage>
</organism>
<dbReference type="Gene3D" id="3.80.10.10">
    <property type="entry name" value="Ribonuclease Inhibitor"/>
    <property type="match status" value="2"/>
</dbReference>
<dbReference type="InParanoid" id="A0A067RD31"/>
<evidence type="ECO:0000313" key="1">
    <source>
        <dbReference type="EMBL" id="KDR20932.1"/>
    </source>
</evidence>
<keyword evidence="2" id="KW-1185">Reference proteome</keyword>
<dbReference type="eggNOG" id="ENOG502RXDJ">
    <property type="taxonomic scope" value="Eukaryota"/>
</dbReference>
<sequence length="623" mass="68818">MPQHHQPVTLLSLCHTQVATNLVSTCRLLQLIAQDSSAAHALTLARRRFRPNLLLSLPGLIRSQLIEEVSKLLSAPAPDGSAGGAGPAPLYLLALLLAPDVHRLRVELCCYYGCSHQAALLRLLASEGRGLETLELARSALLRLDRSLLHDALVSATSLRHLILHNIAGDAVLQVIGTACPNLVVLDVSHSRQVTDAGLRHLFFQVELHDKASSSTAGKCEISDLEQCVNSNGGCSGRGWGRLRILLRLFPRLRLNREGENKMRDRSFLLEYCERRNPLCDTLRILNVANTGVTTAGVLLALHHVPHIQSLGDYGHMGRALEILDRAWTASTGDSDPPSPPSFSLISARCQRTTMRRLELLSLACPALQKLTIYEPHHPPSALHVFPPTLTTLHLLSIPSDANWIAGLYAFLASPQGANLHDLALRFSLGEQYMSLDLSQILKSCPNLQKLAEDGADVEWRREFQDDTMNIIPPLLNLRSIQLGRVVTARALIELLKRAPALEIAHFYRCPDLTDDHLISLTAKPSNTSHYYRGGEIQSSAVYPYLSQHLECFYVYEASHITAPTVVTLLACCENLLRTGNLSNWGLDCEGIRWIHSTILDNNLNLEINPGSHWFCSQCFPIS</sequence>
<gene>
    <name evidence="1" type="ORF">L798_03870</name>
</gene>
<dbReference type="OMA" id="FQCHELH"/>
<proteinExistence type="predicted"/>
<dbReference type="InterPro" id="IPR032675">
    <property type="entry name" value="LRR_dom_sf"/>
</dbReference>
<dbReference type="OrthoDB" id="16120at2759"/>
<protein>
    <submittedName>
        <fullName evidence="1">Uncharacterized protein</fullName>
    </submittedName>
</protein>
<evidence type="ECO:0000313" key="2">
    <source>
        <dbReference type="Proteomes" id="UP000027135"/>
    </source>
</evidence>
<name>A0A067RD31_ZOONE</name>
<dbReference type="EMBL" id="KK852577">
    <property type="protein sequence ID" value="KDR20932.1"/>
    <property type="molecule type" value="Genomic_DNA"/>
</dbReference>
<dbReference type="SUPFAM" id="SSF52047">
    <property type="entry name" value="RNI-like"/>
    <property type="match status" value="1"/>
</dbReference>
<dbReference type="Proteomes" id="UP000027135">
    <property type="component" value="Unassembled WGS sequence"/>
</dbReference>
<accession>A0A067RD31</accession>